<evidence type="ECO:0000256" key="4">
    <source>
        <dbReference type="PIRSR" id="PIRSR000105-1"/>
    </source>
</evidence>
<gene>
    <name evidence="7" type="primary">paaH</name>
    <name evidence="7" type="ORF">Vau01_076280</name>
</gene>
<protein>
    <submittedName>
        <fullName evidence="7">3-hydroxybutyryl-CoA dehydrogenase</fullName>
    </submittedName>
</protein>
<name>A0A8J3ZBX8_9ACTN</name>
<dbReference type="AlphaFoldDB" id="A0A8J3ZBX8"/>
<comment type="caution">
    <text evidence="7">The sequence shown here is derived from an EMBL/GenBank/DDBJ whole genome shotgun (WGS) entry which is preliminary data.</text>
</comment>
<evidence type="ECO:0000256" key="2">
    <source>
        <dbReference type="ARBA" id="ARBA00009463"/>
    </source>
</evidence>
<feature type="domain" description="3-hydroxyacyl-CoA dehydrogenase NAD binding" evidence="6">
    <location>
        <begin position="5"/>
        <end position="179"/>
    </location>
</feature>
<dbReference type="GO" id="GO:0008691">
    <property type="term" value="F:3-hydroxybutyryl-CoA dehydrogenase activity"/>
    <property type="evidence" value="ECO:0007669"/>
    <property type="project" value="TreeGrafter"/>
</dbReference>
<dbReference type="Pfam" id="PF02737">
    <property type="entry name" value="3HCDH_N"/>
    <property type="match status" value="1"/>
</dbReference>
<evidence type="ECO:0000256" key="1">
    <source>
        <dbReference type="ARBA" id="ARBA00005086"/>
    </source>
</evidence>
<dbReference type="Gene3D" id="3.40.50.720">
    <property type="entry name" value="NAD(P)-binding Rossmann-like Domain"/>
    <property type="match status" value="1"/>
</dbReference>
<dbReference type="GO" id="GO:0070403">
    <property type="term" value="F:NAD+ binding"/>
    <property type="evidence" value="ECO:0007669"/>
    <property type="project" value="InterPro"/>
</dbReference>
<reference evidence="7" key="1">
    <citation type="submission" date="2021-01" db="EMBL/GenBank/DDBJ databases">
        <title>Whole genome shotgun sequence of Virgisporangium aurantiacum NBRC 16421.</title>
        <authorList>
            <person name="Komaki H."/>
            <person name="Tamura T."/>
        </authorList>
    </citation>
    <scope>NUCLEOTIDE SEQUENCE</scope>
    <source>
        <strain evidence="7">NBRC 16421</strain>
    </source>
</reference>
<evidence type="ECO:0000313" key="7">
    <source>
        <dbReference type="EMBL" id="GIJ60112.1"/>
    </source>
</evidence>
<keyword evidence="3" id="KW-0560">Oxidoreductase</keyword>
<dbReference type="PANTHER" id="PTHR48075">
    <property type="entry name" value="3-HYDROXYACYL-COA DEHYDROGENASE FAMILY PROTEIN"/>
    <property type="match status" value="1"/>
</dbReference>
<dbReference type="SUPFAM" id="SSF51735">
    <property type="entry name" value="NAD(P)-binding Rossmann-fold domains"/>
    <property type="match status" value="1"/>
</dbReference>
<dbReference type="InterPro" id="IPR006108">
    <property type="entry name" value="3HC_DH_C"/>
</dbReference>
<keyword evidence="8" id="KW-1185">Reference proteome</keyword>
<dbReference type="PIRSF" id="PIRSF000105">
    <property type="entry name" value="HCDH"/>
    <property type="match status" value="1"/>
</dbReference>
<dbReference type="InterPro" id="IPR036291">
    <property type="entry name" value="NAD(P)-bd_dom_sf"/>
</dbReference>
<comment type="similarity">
    <text evidence="2">Belongs to the 3-hydroxyacyl-CoA dehydrogenase family.</text>
</comment>
<proteinExistence type="inferred from homology"/>
<evidence type="ECO:0000256" key="3">
    <source>
        <dbReference type="ARBA" id="ARBA00023002"/>
    </source>
</evidence>
<dbReference type="InterPro" id="IPR022694">
    <property type="entry name" value="3-OHacyl-CoA_DH"/>
</dbReference>
<sequence>MNLGLAVLGGGTMGIGLAALATGSGLPVLLVETDDSRRDAAAAAVRAQVRTARMLGALPRDGTTGVLTVAADPAGVAAAAAVVESVTENPALKADLLATVSALVAPDTLITTNTSAIPVGELAAAVRQPAWLVGTHFMNPPYLIRGVEVVRGPDTGDAAMAAVVDLLAALGREPVVVGDGPGFVSNRILMRMINDAARLTEEGRATPEAVDAVFTGCLGHRMGPLATADLIGLDNVVDTLHVLLERTRDEAYRPCATLTGAVAAGRLGRKTGHGIHDYGGTTP</sequence>
<dbReference type="GO" id="GO:0006635">
    <property type="term" value="P:fatty acid beta-oxidation"/>
    <property type="evidence" value="ECO:0007669"/>
    <property type="project" value="TreeGrafter"/>
</dbReference>
<accession>A0A8J3ZBX8</accession>
<evidence type="ECO:0000313" key="8">
    <source>
        <dbReference type="Proteomes" id="UP000612585"/>
    </source>
</evidence>
<evidence type="ECO:0000259" key="5">
    <source>
        <dbReference type="Pfam" id="PF00725"/>
    </source>
</evidence>
<evidence type="ECO:0000259" key="6">
    <source>
        <dbReference type="Pfam" id="PF02737"/>
    </source>
</evidence>
<dbReference type="RefSeq" id="WP_204003958.1">
    <property type="nucleotide sequence ID" value="NZ_BOPG01000050.1"/>
</dbReference>
<feature type="domain" description="3-hydroxyacyl-CoA dehydrogenase C-terminal" evidence="5">
    <location>
        <begin position="182"/>
        <end position="278"/>
    </location>
</feature>
<dbReference type="Pfam" id="PF00725">
    <property type="entry name" value="3HCDH"/>
    <property type="match status" value="1"/>
</dbReference>
<dbReference type="InterPro" id="IPR013328">
    <property type="entry name" value="6PGD_dom2"/>
</dbReference>
<dbReference type="InterPro" id="IPR006176">
    <property type="entry name" value="3-OHacyl-CoA_DH_NAD-bd"/>
</dbReference>
<feature type="site" description="Important for catalytic activity" evidence="4">
    <location>
        <position position="136"/>
    </location>
</feature>
<dbReference type="InterPro" id="IPR008927">
    <property type="entry name" value="6-PGluconate_DH-like_C_sf"/>
</dbReference>
<dbReference type="EMBL" id="BOPG01000050">
    <property type="protein sequence ID" value="GIJ60112.1"/>
    <property type="molecule type" value="Genomic_DNA"/>
</dbReference>
<dbReference type="Proteomes" id="UP000612585">
    <property type="component" value="Unassembled WGS sequence"/>
</dbReference>
<dbReference type="SUPFAM" id="SSF48179">
    <property type="entry name" value="6-phosphogluconate dehydrogenase C-terminal domain-like"/>
    <property type="match status" value="1"/>
</dbReference>
<dbReference type="PANTHER" id="PTHR48075:SF5">
    <property type="entry name" value="3-HYDROXYBUTYRYL-COA DEHYDROGENASE"/>
    <property type="match status" value="1"/>
</dbReference>
<comment type="pathway">
    <text evidence="1">Lipid metabolism; butanoate metabolism.</text>
</comment>
<dbReference type="Gene3D" id="1.10.1040.10">
    <property type="entry name" value="N-(1-d-carboxylethyl)-l-norvaline Dehydrogenase, domain 2"/>
    <property type="match status" value="1"/>
</dbReference>
<organism evidence="7 8">
    <name type="scientific">Virgisporangium aurantiacum</name>
    <dbReference type="NCBI Taxonomy" id="175570"/>
    <lineage>
        <taxon>Bacteria</taxon>
        <taxon>Bacillati</taxon>
        <taxon>Actinomycetota</taxon>
        <taxon>Actinomycetes</taxon>
        <taxon>Micromonosporales</taxon>
        <taxon>Micromonosporaceae</taxon>
        <taxon>Virgisporangium</taxon>
    </lineage>
</organism>